<dbReference type="InterPro" id="IPR050090">
    <property type="entry name" value="Tyrosine_recombinase_XerCD"/>
</dbReference>
<evidence type="ECO:0000256" key="3">
    <source>
        <dbReference type="ARBA" id="ARBA00023172"/>
    </source>
</evidence>
<dbReference type="InterPro" id="IPR010998">
    <property type="entry name" value="Integrase_recombinase_N"/>
</dbReference>
<dbReference type="PANTHER" id="PTHR30349:SF64">
    <property type="entry name" value="PROPHAGE INTEGRASE INTD-RELATED"/>
    <property type="match status" value="1"/>
</dbReference>
<dbReference type="InterPro" id="IPR025269">
    <property type="entry name" value="SAM-like_dom"/>
</dbReference>
<name>A0A1I1WW35_9BACT</name>
<comment type="similarity">
    <text evidence="1">Belongs to the 'phage' integrase family.</text>
</comment>
<protein>
    <submittedName>
        <fullName evidence="5">Site-specific recombinase XerD</fullName>
    </submittedName>
</protein>
<evidence type="ECO:0000259" key="4">
    <source>
        <dbReference type="PROSITE" id="PS51898"/>
    </source>
</evidence>
<proteinExistence type="inferred from homology"/>
<dbReference type="STRING" id="385682.SAMN05444380_10527"/>
<keyword evidence="6" id="KW-1185">Reference proteome</keyword>
<dbReference type="RefSeq" id="WP_010526733.1">
    <property type="nucleotide sequence ID" value="NZ_AFSL01000015.1"/>
</dbReference>
<evidence type="ECO:0000256" key="2">
    <source>
        <dbReference type="ARBA" id="ARBA00023125"/>
    </source>
</evidence>
<accession>A0A1I1WW35</accession>
<organism evidence="5 6">
    <name type="scientific">Thermophagus xiamenensis</name>
    <dbReference type="NCBI Taxonomy" id="385682"/>
    <lineage>
        <taxon>Bacteria</taxon>
        <taxon>Pseudomonadati</taxon>
        <taxon>Bacteroidota</taxon>
        <taxon>Bacteroidia</taxon>
        <taxon>Marinilabiliales</taxon>
        <taxon>Marinilabiliaceae</taxon>
        <taxon>Thermophagus</taxon>
    </lineage>
</organism>
<dbReference type="Pfam" id="PF13102">
    <property type="entry name" value="Phage_int_SAM_5"/>
    <property type="match status" value="1"/>
</dbReference>
<dbReference type="AlphaFoldDB" id="A0A1I1WW35"/>
<evidence type="ECO:0000313" key="6">
    <source>
        <dbReference type="Proteomes" id="UP000181976"/>
    </source>
</evidence>
<dbReference type="Proteomes" id="UP000181976">
    <property type="component" value="Unassembled WGS sequence"/>
</dbReference>
<keyword evidence="2" id="KW-0238">DNA-binding</keyword>
<dbReference type="CDD" id="cd01185">
    <property type="entry name" value="INTN1_C_like"/>
    <property type="match status" value="1"/>
</dbReference>
<dbReference type="InParanoid" id="A0A1I1WW35"/>
<evidence type="ECO:0000313" key="5">
    <source>
        <dbReference type="EMBL" id="SFD98588.1"/>
    </source>
</evidence>
<dbReference type="Gene3D" id="1.10.150.130">
    <property type="match status" value="1"/>
</dbReference>
<dbReference type="PANTHER" id="PTHR30349">
    <property type="entry name" value="PHAGE INTEGRASE-RELATED"/>
    <property type="match status" value="1"/>
</dbReference>
<dbReference type="InterPro" id="IPR002104">
    <property type="entry name" value="Integrase_catalytic"/>
</dbReference>
<dbReference type="GO" id="GO:0003677">
    <property type="term" value="F:DNA binding"/>
    <property type="evidence" value="ECO:0007669"/>
    <property type="project" value="UniProtKB-KW"/>
</dbReference>
<dbReference type="Gene3D" id="1.10.443.10">
    <property type="entry name" value="Intergrase catalytic core"/>
    <property type="match status" value="1"/>
</dbReference>
<dbReference type="Pfam" id="PF00589">
    <property type="entry name" value="Phage_integrase"/>
    <property type="match status" value="1"/>
</dbReference>
<sequence length="427" mass="49218">MATIQFQLSKSKKATEKIVYVRLFHSKELDQWVSTKIKVNPAHWSNRQQLIKPQYDQKGQNAVFIGLKRYLEDNLSKIISYSEVGKGWLKQAVNSYFEGKPFEYSVGKATISRKRTNTSLFEYIEDFIQQSQNAINPRTGKPLNKIVIGDYIRTFNLLKEYSRSKRTKLDFEDINLEFYSKFVAYLQKKNYSANTVGKFIKNLKVFLNKATEEGINTNLAYKSHRFVKIQVDTDNIALTENELKQLDDLDLSNKPYLERVRDLFLVGCWTGLRFGDLTNITPDKIQDGFINIVQSKTGDRVIIPLHSVVEKILAKYNGNLPPAISNQKTNQYLKEIGKLAGLNDTITLTTIKGGKKQAETYQKWQLIKTHTARRSFATNLYKAGFPSHSIMRITGHKSESSFLKYIKVSPQEHAQLLAEFWAKRMNI</sequence>
<dbReference type="InterPro" id="IPR011010">
    <property type="entry name" value="DNA_brk_join_enz"/>
</dbReference>
<dbReference type="SUPFAM" id="SSF56349">
    <property type="entry name" value="DNA breaking-rejoining enzymes"/>
    <property type="match status" value="1"/>
</dbReference>
<dbReference type="EMBL" id="FONA01000005">
    <property type="protein sequence ID" value="SFD98588.1"/>
    <property type="molecule type" value="Genomic_DNA"/>
</dbReference>
<feature type="domain" description="Tyr recombinase" evidence="4">
    <location>
        <begin position="233"/>
        <end position="418"/>
    </location>
</feature>
<dbReference type="GO" id="GO:0006310">
    <property type="term" value="P:DNA recombination"/>
    <property type="evidence" value="ECO:0007669"/>
    <property type="project" value="UniProtKB-KW"/>
</dbReference>
<dbReference type="OrthoDB" id="1493636at2"/>
<dbReference type="eggNOG" id="COG0582">
    <property type="taxonomic scope" value="Bacteria"/>
</dbReference>
<gene>
    <name evidence="5" type="ORF">SAMN05444380_10527</name>
</gene>
<dbReference type="GO" id="GO:0015074">
    <property type="term" value="P:DNA integration"/>
    <property type="evidence" value="ECO:0007669"/>
    <property type="project" value="InterPro"/>
</dbReference>
<dbReference type="InterPro" id="IPR013762">
    <property type="entry name" value="Integrase-like_cat_sf"/>
</dbReference>
<keyword evidence="3" id="KW-0233">DNA recombination</keyword>
<dbReference type="PROSITE" id="PS51898">
    <property type="entry name" value="TYR_RECOMBINASE"/>
    <property type="match status" value="1"/>
</dbReference>
<reference evidence="5 6" key="1">
    <citation type="submission" date="2016-10" db="EMBL/GenBank/DDBJ databases">
        <authorList>
            <person name="de Groot N.N."/>
        </authorList>
    </citation>
    <scope>NUCLEOTIDE SEQUENCE [LARGE SCALE GENOMIC DNA]</scope>
    <source>
        <strain evidence="5 6">DSM 19012</strain>
    </source>
</reference>
<evidence type="ECO:0000256" key="1">
    <source>
        <dbReference type="ARBA" id="ARBA00008857"/>
    </source>
</evidence>